<dbReference type="GO" id="GO:0009279">
    <property type="term" value="C:cell outer membrane"/>
    <property type="evidence" value="ECO:0007669"/>
    <property type="project" value="UniProtKB-SubCell"/>
</dbReference>
<dbReference type="PANTHER" id="PTHR40980:SF4">
    <property type="entry name" value="TONB-DEPENDENT RECEPTOR-LIKE BETA-BARREL DOMAIN-CONTAINING PROTEIN"/>
    <property type="match status" value="1"/>
</dbReference>
<keyword evidence="7" id="KW-1185">Reference proteome</keyword>
<keyword evidence="2" id="KW-0472">Membrane</keyword>
<gene>
    <name evidence="6" type="ORF">HQ865_03750</name>
</gene>
<dbReference type="RefSeq" id="WP_173413602.1">
    <property type="nucleotide sequence ID" value="NZ_CP054139.1"/>
</dbReference>
<feature type="domain" description="Outer membrane protein beta-barrel" evidence="5">
    <location>
        <begin position="379"/>
        <end position="783"/>
    </location>
</feature>
<dbReference type="Pfam" id="PF14905">
    <property type="entry name" value="OMP_b-brl_3"/>
    <property type="match status" value="1"/>
</dbReference>
<evidence type="ECO:0000313" key="7">
    <source>
        <dbReference type="Proteomes" id="UP000505355"/>
    </source>
</evidence>
<dbReference type="KEGG" id="mmab:HQ865_03750"/>
<keyword evidence="3" id="KW-0998">Cell outer membrane</keyword>
<name>A0A7D4Q8J6_9SPHI</name>
<feature type="signal peptide" evidence="4">
    <location>
        <begin position="1"/>
        <end position="19"/>
    </location>
</feature>
<protein>
    <submittedName>
        <fullName evidence="6">TonB-dependent receptor</fullName>
    </submittedName>
</protein>
<dbReference type="SUPFAM" id="SSF49478">
    <property type="entry name" value="Cna protein B-type domain"/>
    <property type="match status" value="1"/>
</dbReference>
<keyword evidence="4" id="KW-0732">Signal</keyword>
<dbReference type="Pfam" id="PF13620">
    <property type="entry name" value="CarboxypepD_reg"/>
    <property type="match status" value="1"/>
</dbReference>
<dbReference type="Gene3D" id="2.60.40.10">
    <property type="entry name" value="Immunoglobulins"/>
    <property type="match status" value="1"/>
</dbReference>
<proteinExistence type="predicted"/>
<evidence type="ECO:0000256" key="4">
    <source>
        <dbReference type="SAM" id="SignalP"/>
    </source>
</evidence>
<dbReference type="EMBL" id="CP054139">
    <property type="protein sequence ID" value="QKJ28904.1"/>
    <property type="molecule type" value="Genomic_DNA"/>
</dbReference>
<dbReference type="AlphaFoldDB" id="A0A7D4Q8J6"/>
<comment type="subcellular location">
    <subcellularLocation>
        <location evidence="1">Cell outer membrane</location>
    </subcellularLocation>
</comment>
<sequence>MRYTFTFLLLLFTCQIALSQTGTINTHIIDDKQKPIDGATVSLLNAKDSSLVKVNISDKDGSAAFELIKYGRYLLSVSNVGFKKAKSPLFVLDEAHNAVKLNDIALTADASALKEVTVLEKKPFIERQVDKVVVNVSNSIASAGSTALDVLSRSPGVLINQNDQISMKGKQGVMVMMDGKPTYLGATDLANLLRSTPANAIDKIELITNPSSKFDAAGSSGIINIKLKKDQRYGTNGSLALNAGQGVYAKSNAGINLNYRNSKVNVFGNYNYAYRTSFNHLALEREFYTNGAVNGAYQQDNYLKFPVESNLGKVGADFFTSPKTTIGVVFTGNTTGLNTTVNNFSDVQNAALQNTSYFTTGAHNHARAKNFTANVNFKHTADTSGRELTSDFDYAHYGSNVEQNYDTEYFNLDNTLQKPAQLLKDYQLGQLDIYSVKADYVVPMKHKQKLEMGIKTSYVRADNDLTFYNIVSNVAKYDSTQSNHFIYDENINAAYLSYNKSFSKYKVQFGMRAEQTNARGNQIATQTRFKNSYVQLFPSMFINDKINEQNELNLSISRRIDRPTYKQLNPFKFYLDPSTYVEGNPYLKPQLTYQAQLSYTYKQKYNVTASYSKTTDNITSILIPNQTLNRVTIQTDLNLATYDNYGLSFSLPVEPAKWWNVENNLNFYYNRYSGNLANTPLNSGLVAFDINSSSSLTFSKKMSAEFNAVYTSRNVYGYLGIKQVVEFSAGIQRLILANKGSLKLNITDALYSNKLIGNTTIDNYSETFRRGIESRVATLAFTYRFGSNKVAGARKRSGGAEDEKKRANG</sequence>
<evidence type="ECO:0000256" key="2">
    <source>
        <dbReference type="ARBA" id="ARBA00023136"/>
    </source>
</evidence>
<dbReference type="InterPro" id="IPR041700">
    <property type="entry name" value="OMP_b-brl_3"/>
</dbReference>
<evidence type="ECO:0000256" key="1">
    <source>
        <dbReference type="ARBA" id="ARBA00004442"/>
    </source>
</evidence>
<feature type="chain" id="PRO_5028966913" evidence="4">
    <location>
        <begin position="20"/>
        <end position="809"/>
    </location>
</feature>
<reference evidence="6 7" key="1">
    <citation type="submission" date="2020-05" db="EMBL/GenBank/DDBJ databases">
        <title>Mucilaginibacter mali sp. nov.</title>
        <authorList>
            <person name="Kim H.S."/>
            <person name="Lee K.C."/>
            <person name="Suh M.K."/>
            <person name="Kim J.-S."/>
            <person name="Han K.-I."/>
            <person name="Eom M.K."/>
            <person name="Shin Y.K."/>
            <person name="Lee J.-S."/>
        </authorList>
    </citation>
    <scope>NUCLEOTIDE SEQUENCE [LARGE SCALE GENOMIC DNA]</scope>
    <source>
        <strain evidence="6 7">G2-14</strain>
    </source>
</reference>
<evidence type="ECO:0000313" key="6">
    <source>
        <dbReference type="EMBL" id="QKJ28904.1"/>
    </source>
</evidence>
<dbReference type="Gene3D" id="2.40.170.20">
    <property type="entry name" value="TonB-dependent receptor, beta-barrel domain"/>
    <property type="match status" value="1"/>
</dbReference>
<organism evidence="6 7">
    <name type="scientific">Mucilaginibacter mali</name>
    <dbReference type="NCBI Taxonomy" id="2740462"/>
    <lineage>
        <taxon>Bacteria</taxon>
        <taxon>Pseudomonadati</taxon>
        <taxon>Bacteroidota</taxon>
        <taxon>Sphingobacteriia</taxon>
        <taxon>Sphingobacteriales</taxon>
        <taxon>Sphingobacteriaceae</taxon>
        <taxon>Mucilaginibacter</taxon>
    </lineage>
</organism>
<keyword evidence="6" id="KW-0675">Receptor</keyword>
<accession>A0A7D4Q8J6</accession>
<evidence type="ECO:0000256" key="3">
    <source>
        <dbReference type="ARBA" id="ARBA00023237"/>
    </source>
</evidence>
<dbReference type="InterPro" id="IPR036942">
    <property type="entry name" value="Beta-barrel_TonB_sf"/>
</dbReference>
<dbReference type="SUPFAM" id="SSF56935">
    <property type="entry name" value="Porins"/>
    <property type="match status" value="1"/>
</dbReference>
<dbReference type="PANTHER" id="PTHR40980">
    <property type="entry name" value="PLUG DOMAIN-CONTAINING PROTEIN"/>
    <property type="match status" value="1"/>
</dbReference>
<dbReference type="InterPro" id="IPR013783">
    <property type="entry name" value="Ig-like_fold"/>
</dbReference>
<dbReference type="Proteomes" id="UP000505355">
    <property type="component" value="Chromosome"/>
</dbReference>
<dbReference type="Gene3D" id="2.170.130.10">
    <property type="entry name" value="TonB-dependent receptor, plug domain"/>
    <property type="match status" value="1"/>
</dbReference>
<evidence type="ECO:0000259" key="5">
    <source>
        <dbReference type="Pfam" id="PF14905"/>
    </source>
</evidence>
<dbReference type="InterPro" id="IPR037066">
    <property type="entry name" value="Plug_dom_sf"/>
</dbReference>